<dbReference type="RefSeq" id="WP_010655525.1">
    <property type="nucleotide sequence ID" value="NZ_CAUQAK010000003.1"/>
</dbReference>
<evidence type="ECO:0000259" key="1">
    <source>
        <dbReference type="Pfam" id="PF12770"/>
    </source>
</evidence>
<evidence type="ECO:0000313" key="3">
    <source>
        <dbReference type="EMBL" id="OZY40852.1"/>
    </source>
</evidence>
<reference evidence="2 5" key="2">
    <citation type="submission" date="2023-01" db="EMBL/GenBank/DDBJ databases">
        <title>Effects of deletion of Siderophore biosynthase gene in Pseudomonas fragi on quorum sensing and spoliage ability.</title>
        <authorList>
            <person name="Cui F."/>
            <person name="Wang D."/>
            <person name="Liu J."/>
            <person name="Wang Q."/>
            <person name="Li T."/>
            <person name="Li J."/>
        </authorList>
    </citation>
    <scope>NUCLEOTIDE SEQUENCE [LARGE SCALE GENOMIC DNA]</scope>
    <source>
        <strain evidence="2 5">MS-10</strain>
    </source>
</reference>
<dbReference type="EMBL" id="JAQJVI010000009">
    <property type="protein sequence ID" value="MDA7022198.1"/>
    <property type="molecule type" value="Genomic_DNA"/>
</dbReference>
<dbReference type="Pfam" id="PF12770">
    <property type="entry name" value="CHAT"/>
    <property type="match status" value="1"/>
</dbReference>
<accession>A0A120I6D8</accession>
<dbReference type="InterPro" id="IPR024983">
    <property type="entry name" value="CHAT_dom"/>
</dbReference>
<dbReference type="Proteomes" id="UP001212337">
    <property type="component" value="Unassembled WGS sequence"/>
</dbReference>
<dbReference type="GeneID" id="89543059"/>
<gene>
    <name evidence="3" type="ORF">CJF43_16115</name>
    <name evidence="2" type="ORF">PI499_09920</name>
</gene>
<evidence type="ECO:0000313" key="2">
    <source>
        <dbReference type="EMBL" id="MDA7022198.1"/>
    </source>
</evidence>
<proteinExistence type="predicted"/>
<evidence type="ECO:0000313" key="4">
    <source>
        <dbReference type="Proteomes" id="UP000216113"/>
    </source>
</evidence>
<name>A0A120I6D8_PSEFR</name>
<comment type="caution">
    <text evidence="3">The sequence shown here is derived from an EMBL/GenBank/DDBJ whole genome shotgun (WGS) entry which is preliminary data.</text>
</comment>
<keyword evidence="5" id="KW-1185">Reference proteome</keyword>
<dbReference type="AlphaFoldDB" id="A0A120I6D8"/>
<dbReference type="EMBL" id="NQKL01000012">
    <property type="protein sequence ID" value="OZY40852.1"/>
    <property type="molecule type" value="Genomic_DNA"/>
</dbReference>
<sequence length="470" mass="52240">MSTTASAFSSKASHEWAAKALADFNENLAEPHKLQLLATIYAGNKDGDPSALLRKINLVQGFYKSKLDGINFFRDAAMRSGSILPFVVNSLNAGKTHVTLDGLLLWHQLLTANSNINAQDLYISIPFGEHGYLAALGDEKIFIERDTQTFIEQLVQSSNHFLGVAKTIAYSDNSGLTIPNRIGIPKYGNSTEYETALTRSYCFSPFPFNAKPLYQLILDTECTPLQAIQLKVRGETWPLTSSLSTPKSDRKPQNVLIWCGGGSLTEELEAEVIKHIFESAGATVKVVCFTEATQQSFIDAYKDPKYDIIWVASHGEFDHWSPKHVKMHIGDNLSVSLEDLWEQAPVMDKRRLAFLNICDGARFEERGFLPKIGIAPGLASADQATISHLWPVMGYPAAAFGAYLAFNLAAGNSYFDAYKMAMLAIRRSTLEIADDLASKTGREFDLIRQLRRKEEDYTPLEFYGSAAFYQ</sequence>
<reference evidence="3 4" key="1">
    <citation type="submission" date="2017-08" db="EMBL/GenBank/DDBJ databases">
        <title>Genomic and metabolic characterisation of spoilage-associated Pseudomonas species.</title>
        <authorList>
            <person name="Stanborough T."/>
            <person name="Fegan N."/>
            <person name="Powell S.M."/>
            <person name="Singh T."/>
            <person name="Tamplin M.L."/>
            <person name="Chandry P.S."/>
        </authorList>
    </citation>
    <scope>NUCLEOTIDE SEQUENCE [LARGE SCALE GENOMIC DNA]</scope>
    <source>
        <strain evidence="3 4">F1820</strain>
    </source>
</reference>
<feature type="domain" description="CHAT" evidence="1">
    <location>
        <begin position="266"/>
        <end position="428"/>
    </location>
</feature>
<protein>
    <submittedName>
        <fullName evidence="3">CHAT domain-containing protein</fullName>
    </submittedName>
</protein>
<evidence type="ECO:0000313" key="5">
    <source>
        <dbReference type="Proteomes" id="UP001212337"/>
    </source>
</evidence>
<dbReference type="Proteomes" id="UP000216113">
    <property type="component" value="Unassembled WGS sequence"/>
</dbReference>
<dbReference type="KEGG" id="pfz:AV641_03315"/>
<organism evidence="3 4">
    <name type="scientific">Pseudomonas fragi</name>
    <dbReference type="NCBI Taxonomy" id="296"/>
    <lineage>
        <taxon>Bacteria</taxon>
        <taxon>Pseudomonadati</taxon>
        <taxon>Pseudomonadota</taxon>
        <taxon>Gammaproteobacteria</taxon>
        <taxon>Pseudomonadales</taxon>
        <taxon>Pseudomonadaceae</taxon>
        <taxon>Pseudomonas</taxon>
    </lineage>
</organism>